<evidence type="ECO:0000256" key="8">
    <source>
        <dbReference type="SAM" id="MobiDB-lite"/>
    </source>
</evidence>
<keyword evidence="5" id="KW-0418">Kinase</keyword>
<dbReference type="InterPro" id="IPR000719">
    <property type="entry name" value="Prot_kinase_dom"/>
</dbReference>
<keyword evidence="11" id="KW-1185">Reference proteome</keyword>
<feature type="compositionally biased region" description="Polar residues" evidence="8">
    <location>
        <begin position="213"/>
        <end position="237"/>
    </location>
</feature>
<dbReference type="PANTHER" id="PTHR43289:SF6">
    <property type="entry name" value="SERINE_THREONINE-PROTEIN KINASE NEKL-3"/>
    <property type="match status" value="1"/>
</dbReference>
<dbReference type="SUPFAM" id="SSF56112">
    <property type="entry name" value="Protein kinase-like (PK-like)"/>
    <property type="match status" value="1"/>
</dbReference>
<keyword evidence="4 7" id="KW-0547">Nucleotide-binding</keyword>
<dbReference type="PROSITE" id="PS00107">
    <property type="entry name" value="PROTEIN_KINASE_ATP"/>
    <property type="match status" value="1"/>
</dbReference>
<dbReference type="CDD" id="cd14014">
    <property type="entry name" value="STKc_PknB_like"/>
    <property type="match status" value="1"/>
</dbReference>
<protein>
    <recommendedName>
        <fullName evidence="1">non-specific serine/threonine protein kinase</fullName>
        <ecNumber evidence="1">2.7.11.1</ecNumber>
    </recommendedName>
</protein>
<evidence type="ECO:0000256" key="7">
    <source>
        <dbReference type="PROSITE-ProRule" id="PRU10141"/>
    </source>
</evidence>
<feature type="compositionally biased region" description="Gly residues" evidence="8">
    <location>
        <begin position="279"/>
        <end position="289"/>
    </location>
</feature>
<evidence type="ECO:0000313" key="10">
    <source>
        <dbReference type="EMBL" id="GAA0945401.1"/>
    </source>
</evidence>
<dbReference type="PROSITE" id="PS50011">
    <property type="entry name" value="PROTEIN_KINASE_DOM"/>
    <property type="match status" value="1"/>
</dbReference>
<evidence type="ECO:0000256" key="6">
    <source>
        <dbReference type="ARBA" id="ARBA00022840"/>
    </source>
</evidence>
<proteinExistence type="predicted"/>
<dbReference type="Pfam" id="PF00069">
    <property type="entry name" value="Pkinase"/>
    <property type="match status" value="1"/>
</dbReference>
<evidence type="ECO:0000256" key="1">
    <source>
        <dbReference type="ARBA" id="ARBA00012513"/>
    </source>
</evidence>
<accession>A0ABN1QP15</accession>
<evidence type="ECO:0000256" key="3">
    <source>
        <dbReference type="ARBA" id="ARBA00022679"/>
    </source>
</evidence>
<dbReference type="Proteomes" id="UP001501578">
    <property type="component" value="Unassembled WGS sequence"/>
</dbReference>
<dbReference type="Gene3D" id="1.10.510.10">
    <property type="entry name" value="Transferase(Phosphotransferase) domain 1"/>
    <property type="match status" value="1"/>
</dbReference>
<dbReference type="PANTHER" id="PTHR43289">
    <property type="entry name" value="MITOGEN-ACTIVATED PROTEIN KINASE KINASE KINASE 20-RELATED"/>
    <property type="match status" value="1"/>
</dbReference>
<evidence type="ECO:0000256" key="5">
    <source>
        <dbReference type="ARBA" id="ARBA00022777"/>
    </source>
</evidence>
<dbReference type="EMBL" id="BAAAHQ010000038">
    <property type="protein sequence ID" value="GAA0945401.1"/>
    <property type="molecule type" value="Genomic_DNA"/>
</dbReference>
<evidence type="ECO:0000256" key="4">
    <source>
        <dbReference type="ARBA" id="ARBA00022741"/>
    </source>
</evidence>
<name>A0ABN1QP15_9ACTN</name>
<feature type="domain" description="Protein kinase" evidence="9">
    <location>
        <begin position="9"/>
        <end position="297"/>
    </location>
</feature>
<feature type="region of interest" description="Disordered" evidence="8">
    <location>
        <begin position="208"/>
        <end position="350"/>
    </location>
</feature>
<evidence type="ECO:0000256" key="2">
    <source>
        <dbReference type="ARBA" id="ARBA00022527"/>
    </source>
</evidence>
<dbReference type="EC" id="2.7.11.1" evidence="1"/>
<evidence type="ECO:0000313" key="11">
    <source>
        <dbReference type="Proteomes" id="UP001501578"/>
    </source>
</evidence>
<comment type="caution">
    <text evidence="10">The sequence shown here is derived from an EMBL/GenBank/DDBJ whole genome shotgun (WGS) entry which is preliminary data.</text>
</comment>
<keyword evidence="2" id="KW-0723">Serine/threonine-protein kinase</keyword>
<keyword evidence="6 7" id="KW-0067">ATP-binding</keyword>
<gene>
    <name evidence="10" type="ORF">GCM10009560_60290</name>
</gene>
<organism evidence="10 11">
    <name type="scientific">Nonomuraea longicatena</name>
    <dbReference type="NCBI Taxonomy" id="83682"/>
    <lineage>
        <taxon>Bacteria</taxon>
        <taxon>Bacillati</taxon>
        <taxon>Actinomycetota</taxon>
        <taxon>Actinomycetes</taxon>
        <taxon>Streptosporangiales</taxon>
        <taxon>Streptosporangiaceae</taxon>
        <taxon>Nonomuraea</taxon>
    </lineage>
</organism>
<dbReference type="InterPro" id="IPR011009">
    <property type="entry name" value="Kinase-like_dom_sf"/>
</dbReference>
<evidence type="ECO:0000259" key="9">
    <source>
        <dbReference type="PROSITE" id="PS50011"/>
    </source>
</evidence>
<reference evidence="10 11" key="1">
    <citation type="journal article" date="2019" name="Int. J. Syst. Evol. Microbiol.">
        <title>The Global Catalogue of Microorganisms (GCM) 10K type strain sequencing project: providing services to taxonomists for standard genome sequencing and annotation.</title>
        <authorList>
            <consortium name="The Broad Institute Genomics Platform"/>
            <consortium name="The Broad Institute Genome Sequencing Center for Infectious Disease"/>
            <person name="Wu L."/>
            <person name="Ma J."/>
        </authorList>
    </citation>
    <scope>NUCLEOTIDE SEQUENCE [LARGE SCALE GENOMIC DNA]</scope>
    <source>
        <strain evidence="10 11">JCM 11136</strain>
    </source>
</reference>
<dbReference type="InterPro" id="IPR017441">
    <property type="entry name" value="Protein_kinase_ATP_BS"/>
</dbReference>
<sequence length="383" mass="41092">MGVTLVPGYRETRQLGAGRSGRVFLATYRATGAYVAIKYLNATLRRDAGFMARYRAEAPRLVELDDPGVVTYYEYVETGGQAAVVTELVDGVPLRTLLAEHGPLAPEAALTLLKGVLLGLAAVHGQGLAHRDVSPSNLLVLADGTGKLTDVGVAVHPEEPGAPAGSPPYMAPELWTSGAAGVGADLYAAACVLFECATGRPPFITPDLATGHPSFTSTDPATRQPPFTTADPTTRQSPFAPAHHDAERADRLPGRTGPRPRRGPLWRVRALRRGDPHRPGGGQRPAGAGGRRHRPALPRDPGRHRPRRDAQRDRYQTTALEHRATRNRPRREARREPRRAAVPCRGPVGGRPLDAGGREWLKGGTRGCCGVTKRALAWLACAR</sequence>
<feature type="compositionally biased region" description="Basic residues" evidence="8">
    <location>
        <begin position="290"/>
        <end position="299"/>
    </location>
</feature>
<feature type="binding site" evidence="7">
    <location>
        <position position="38"/>
    </location>
    <ligand>
        <name>ATP</name>
        <dbReference type="ChEBI" id="CHEBI:30616"/>
    </ligand>
</feature>
<feature type="compositionally biased region" description="Basic and acidic residues" evidence="8">
    <location>
        <begin position="300"/>
        <end position="324"/>
    </location>
</feature>
<feature type="compositionally biased region" description="Basic and acidic residues" evidence="8">
    <location>
        <begin position="242"/>
        <end position="253"/>
    </location>
</feature>
<keyword evidence="3" id="KW-0808">Transferase</keyword>